<gene>
    <name evidence="3" type="ORF">EG244_14895</name>
</gene>
<dbReference type="GO" id="GO:0003824">
    <property type="term" value="F:catalytic activity"/>
    <property type="evidence" value="ECO:0007669"/>
    <property type="project" value="InterPro"/>
</dbReference>
<evidence type="ECO:0000313" key="4">
    <source>
        <dbReference type="Proteomes" id="UP000282125"/>
    </source>
</evidence>
<dbReference type="InterPro" id="IPR036928">
    <property type="entry name" value="AS_sf"/>
</dbReference>
<feature type="domain" description="Amidase" evidence="2">
    <location>
        <begin position="29"/>
        <end position="460"/>
    </location>
</feature>
<dbReference type="Proteomes" id="UP000282125">
    <property type="component" value="Unassembled WGS sequence"/>
</dbReference>
<comment type="similarity">
    <text evidence="1">Belongs to the amidase family.</text>
</comment>
<dbReference type="OrthoDB" id="9777859at2"/>
<comment type="caution">
    <text evidence="3">The sequence shown here is derived from an EMBL/GenBank/DDBJ whole genome shotgun (WGS) entry which is preliminary data.</text>
</comment>
<dbReference type="PANTHER" id="PTHR11895:SF7">
    <property type="entry name" value="GLUTAMYL-TRNA(GLN) AMIDOTRANSFERASE SUBUNIT A, MITOCHONDRIAL"/>
    <property type="match status" value="1"/>
</dbReference>
<dbReference type="SUPFAM" id="SSF75304">
    <property type="entry name" value="Amidase signature (AS) enzymes"/>
    <property type="match status" value="1"/>
</dbReference>
<dbReference type="InterPro" id="IPR000120">
    <property type="entry name" value="Amidase"/>
</dbReference>
<evidence type="ECO:0000259" key="2">
    <source>
        <dbReference type="Pfam" id="PF01425"/>
    </source>
</evidence>
<dbReference type="InterPro" id="IPR023631">
    <property type="entry name" value="Amidase_dom"/>
</dbReference>
<evidence type="ECO:0000313" key="3">
    <source>
        <dbReference type="EMBL" id="RRH72395.1"/>
    </source>
</evidence>
<protein>
    <submittedName>
        <fullName evidence="3">Amidase</fullName>
    </submittedName>
</protein>
<dbReference type="PANTHER" id="PTHR11895">
    <property type="entry name" value="TRANSAMIDASE"/>
    <property type="match status" value="1"/>
</dbReference>
<dbReference type="EMBL" id="RRAZ01000024">
    <property type="protein sequence ID" value="RRH72395.1"/>
    <property type="molecule type" value="Genomic_DNA"/>
</dbReference>
<dbReference type="Pfam" id="PF01425">
    <property type="entry name" value="Amidase"/>
    <property type="match status" value="1"/>
</dbReference>
<organism evidence="3 4">
    <name type="scientific">Falsigemmobacter faecalis</name>
    <dbReference type="NCBI Taxonomy" id="2488730"/>
    <lineage>
        <taxon>Bacteria</taxon>
        <taxon>Pseudomonadati</taxon>
        <taxon>Pseudomonadota</taxon>
        <taxon>Alphaproteobacteria</taxon>
        <taxon>Rhodobacterales</taxon>
        <taxon>Paracoccaceae</taxon>
        <taxon>Falsigemmobacter</taxon>
    </lineage>
</organism>
<dbReference type="RefSeq" id="WP_124965854.1">
    <property type="nucleotide sequence ID" value="NZ_RRAZ01000024.1"/>
</dbReference>
<sequence length="486" mass="51921">MTLNHKDYSKLSAAEIVAQVKAGDISARDVTEAALARMALAEPHIHAYCHPAPDLARAMADAVDAKIAAGEDPGPLAGVPVGIKDLVATKDLPTVMGSKYYLGFMPEDDDISVARLRKAGAVILGKTNVPEFGYSGVGHNPVFETARNPWNLAMTPGGSSAGSAASVVAGVSPFAIASDGGGSIRIPASLSGLVGFKASMGRVPLWPGCRDPRFPGLSGWESLEHIGPVARTVKDAALMLSVISGPDMRDRHTIPQDFDWMEAYEEPLPRGLKIAFSEDFGFLAVDPEVRRLVREAAFAYAEAIGATLTEVDPGHRNPRDAFTALIMAESDLKGMRAMLSGHPEYMSPHLAAMISRDWTAEDFTNANMVRKEVVEAHWKLMSQYDLLISPTLAVPAFPVHMQGPEKIDGQMVSGFTWSGFCQPFNFTGQPAVSLPAGLTKEALPVGLQIVGPHLGDALVLRAARAFEEARPWAHLSAPLVDMLDLA</sequence>
<accession>A0A3P3DDJ7</accession>
<reference evidence="3 4" key="1">
    <citation type="submission" date="2018-11" db="EMBL/GenBank/DDBJ databases">
        <title>Gemmobacter sp. nov., YIM 102744-1 draft genome.</title>
        <authorList>
            <person name="Li G."/>
            <person name="Jiang Y."/>
        </authorList>
    </citation>
    <scope>NUCLEOTIDE SEQUENCE [LARGE SCALE GENOMIC DNA]</scope>
    <source>
        <strain evidence="3 4">YIM 102744-1</strain>
    </source>
</reference>
<evidence type="ECO:0000256" key="1">
    <source>
        <dbReference type="ARBA" id="ARBA00009199"/>
    </source>
</evidence>
<dbReference type="Gene3D" id="3.90.1300.10">
    <property type="entry name" value="Amidase signature (AS) domain"/>
    <property type="match status" value="1"/>
</dbReference>
<proteinExistence type="inferred from homology"/>
<name>A0A3P3DDJ7_9RHOB</name>
<dbReference type="AlphaFoldDB" id="A0A3P3DDJ7"/>
<keyword evidence="4" id="KW-1185">Reference proteome</keyword>